<dbReference type="GO" id="GO:0003700">
    <property type="term" value="F:DNA-binding transcription factor activity"/>
    <property type="evidence" value="ECO:0007669"/>
    <property type="project" value="InterPro"/>
</dbReference>
<accession>A0A2Z2KU98</accession>
<dbReference type="KEGG" id="pdh:B9T62_29920"/>
<dbReference type="InterPro" id="IPR039422">
    <property type="entry name" value="MarR/SlyA-like"/>
</dbReference>
<keyword evidence="4" id="KW-1185">Reference proteome</keyword>
<dbReference type="OrthoDB" id="327696at2"/>
<dbReference type="EMBL" id="CP021780">
    <property type="protein sequence ID" value="ASA24601.1"/>
    <property type="molecule type" value="Genomic_DNA"/>
</dbReference>
<proteinExistence type="predicted"/>
<organism evidence="3 4">
    <name type="scientific">Paenibacillus donghaensis</name>
    <dbReference type="NCBI Taxonomy" id="414771"/>
    <lineage>
        <taxon>Bacteria</taxon>
        <taxon>Bacillati</taxon>
        <taxon>Bacillota</taxon>
        <taxon>Bacilli</taxon>
        <taxon>Bacillales</taxon>
        <taxon>Paenibacillaceae</taxon>
        <taxon>Paenibacillus</taxon>
    </lineage>
</organism>
<dbReference type="PANTHER" id="PTHR33164">
    <property type="entry name" value="TRANSCRIPTIONAL REGULATOR, MARR FAMILY"/>
    <property type="match status" value="1"/>
</dbReference>
<dbReference type="PRINTS" id="PR00598">
    <property type="entry name" value="HTHMARR"/>
</dbReference>
<protein>
    <recommendedName>
        <fullName evidence="2">HTH marR-type domain-containing protein</fullName>
    </recommendedName>
</protein>
<dbReference type="SUPFAM" id="SSF46785">
    <property type="entry name" value="Winged helix' DNA-binding domain"/>
    <property type="match status" value="1"/>
</dbReference>
<evidence type="ECO:0000313" key="4">
    <source>
        <dbReference type="Proteomes" id="UP000249890"/>
    </source>
</evidence>
<dbReference type="RefSeq" id="WP_087918571.1">
    <property type="nucleotide sequence ID" value="NZ_CP021780.1"/>
</dbReference>
<dbReference type="GO" id="GO:0006950">
    <property type="term" value="P:response to stress"/>
    <property type="evidence" value="ECO:0007669"/>
    <property type="project" value="TreeGrafter"/>
</dbReference>
<evidence type="ECO:0000256" key="1">
    <source>
        <dbReference type="ARBA" id="ARBA00023125"/>
    </source>
</evidence>
<dbReference type="Gene3D" id="1.10.10.10">
    <property type="entry name" value="Winged helix-like DNA-binding domain superfamily/Winged helix DNA-binding domain"/>
    <property type="match status" value="1"/>
</dbReference>
<evidence type="ECO:0000313" key="3">
    <source>
        <dbReference type="EMBL" id="ASA24601.1"/>
    </source>
</evidence>
<evidence type="ECO:0000259" key="2">
    <source>
        <dbReference type="PROSITE" id="PS50995"/>
    </source>
</evidence>
<dbReference type="GO" id="GO:0003677">
    <property type="term" value="F:DNA binding"/>
    <property type="evidence" value="ECO:0007669"/>
    <property type="project" value="UniProtKB-KW"/>
</dbReference>
<keyword evidence="1" id="KW-0238">DNA-binding</keyword>
<name>A0A2Z2KU98_9BACL</name>
<dbReference type="AlphaFoldDB" id="A0A2Z2KU98"/>
<dbReference type="Pfam" id="PF01047">
    <property type="entry name" value="MarR"/>
    <property type="match status" value="1"/>
</dbReference>
<dbReference type="SMART" id="SM00347">
    <property type="entry name" value="HTH_MARR"/>
    <property type="match status" value="1"/>
</dbReference>
<dbReference type="InterPro" id="IPR000835">
    <property type="entry name" value="HTH_MarR-typ"/>
</dbReference>
<reference evidence="3 4" key="1">
    <citation type="submission" date="2017-06" db="EMBL/GenBank/DDBJ databases">
        <title>Complete genome sequence of Paenibacillus donghaensis KCTC 13049T isolated from East Sea sediment, South Korea.</title>
        <authorList>
            <person name="Jung B.K."/>
            <person name="Hong S.-J."/>
            <person name="Shin J.-H."/>
        </authorList>
    </citation>
    <scope>NUCLEOTIDE SEQUENCE [LARGE SCALE GENOMIC DNA]</scope>
    <source>
        <strain evidence="3 4">KCTC 13049</strain>
    </source>
</reference>
<sequence>MPQPLDPLMESIGLSMWRVQRRIISQMSLHQELGLTVPQFGLLRMIAQEKKSRVVQLAEKLEVKSSAVTVMLDRLELLGLVQREPDECDRRAVVVTITPPGEELLKEAEYRSKLLLAEHLAILEPGELECFARCYQILESQQRPPEIPSHIR</sequence>
<dbReference type="Proteomes" id="UP000249890">
    <property type="component" value="Chromosome"/>
</dbReference>
<dbReference type="InterPro" id="IPR036390">
    <property type="entry name" value="WH_DNA-bd_sf"/>
</dbReference>
<dbReference type="InterPro" id="IPR036388">
    <property type="entry name" value="WH-like_DNA-bd_sf"/>
</dbReference>
<feature type="domain" description="HTH marR-type" evidence="2">
    <location>
        <begin position="1"/>
        <end position="140"/>
    </location>
</feature>
<dbReference type="PANTHER" id="PTHR33164:SF99">
    <property type="entry name" value="MARR FAMILY REGULATORY PROTEIN"/>
    <property type="match status" value="1"/>
</dbReference>
<dbReference type="PROSITE" id="PS50995">
    <property type="entry name" value="HTH_MARR_2"/>
    <property type="match status" value="1"/>
</dbReference>
<gene>
    <name evidence="3" type="ORF">B9T62_29920</name>
</gene>